<comment type="cofactor">
    <cofactor evidence="1 15">
        <name>FAD</name>
        <dbReference type="ChEBI" id="CHEBI:57692"/>
    </cofactor>
</comment>
<dbReference type="InterPro" id="IPR002346">
    <property type="entry name" value="Mopterin_DH_FAD-bd"/>
</dbReference>
<dbReference type="SMART" id="SM01092">
    <property type="entry name" value="CO_deh_flav_C"/>
    <property type="match status" value="1"/>
</dbReference>
<evidence type="ECO:0000256" key="10">
    <source>
        <dbReference type="ARBA" id="ARBA00023014"/>
    </source>
</evidence>
<dbReference type="InterPro" id="IPR036318">
    <property type="entry name" value="FAD-bd_PCMH-like_sf"/>
</dbReference>
<evidence type="ECO:0000256" key="13">
    <source>
        <dbReference type="ARBA" id="ARBA00034078"/>
    </source>
</evidence>
<keyword evidence="5 16" id="KW-0500">Molybdenum</keyword>
<comment type="cofactor">
    <cofactor evidence="13">
        <name>[2Fe-2S] cluster</name>
        <dbReference type="ChEBI" id="CHEBI:190135"/>
    </cofactor>
</comment>
<evidence type="ECO:0000256" key="14">
    <source>
        <dbReference type="PIRSR" id="PIRSR000127-1"/>
    </source>
</evidence>
<dbReference type="GO" id="GO:0005777">
    <property type="term" value="C:peroxisome"/>
    <property type="evidence" value="ECO:0007669"/>
    <property type="project" value="UniProtKB-SubCell"/>
</dbReference>
<dbReference type="InterPro" id="IPR012675">
    <property type="entry name" value="Beta-grasp_dom_sf"/>
</dbReference>
<keyword evidence="10 16" id="KW-0411">Iron-sulfur</keyword>
<dbReference type="SUPFAM" id="SSF56003">
    <property type="entry name" value="Molybdenum cofactor-binding domain"/>
    <property type="match status" value="1"/>
</dbReference>
<dbReference type="InterPro" id="IPR036884">
    <property type="entry name" value="2Fe-2S-bd_dom_sf"/>
</dbReference>
<name>A0A1Y9HF24_ANOFN</name>
<dbReference type="GO" id="GO:0016491">
    <property type="term" value="F:oxidoreductase activity"/>
    <property type="evidence" value="ECO:0007669"/>
    <property type="project" value="UniProtKB-KW"/>
</dbReference>
<comment type="cofactor">
    <cofactor evidence="16">
        <name>[2Fe-2S] cluster</name>
        <dbReference type="ChEBI" id="CHEBI:190135"/>
    </cofactor>
    <text evidence="16">Binds 2 [2Fe-2S] clusters.</text>
</comment>
<dbReference type="STRING" id="62324.A0A1Y9HF24"/>
<feature type="binding site" evidence="16">
    <location>
        <position position="101"/>
    </location>
    <ligand>
        <name>[2Fe-2S] cluster</name>
        <dbReference type="ChEBI" id="CHEBI:190135"/>
        <label>2</label>
    </ligand>
</feature>
<sequence>MAANAENVPVDTSLNTFIRNYAHLSGTKFMCLEGGCGCCVVNVSGLHPVTKETKSWSVNSCLFPVFACHGLDIKTVEALGNRKDGYHPIQERLAHMNGSQCGYCSPGMVMTMYSLMESKQGSVSMEEVEKQLGGNICRCTGYRPILDAFKSLTLDDKPEVPDIEELQFCPTTNTVCSAQCPVVACVVDKARPVRIVFENTKEWHKVFSVSDIFATLNTIGSKPYMFLGGNTAHGVYRRNESIQIFIDVNSVEELRDHYQTSDHLIIGGNVTLAELIEILRKIAKKLSGFSYCAEMGKHLQLAANPAVRNVGTIAGNLSIKNQHPEFPSDLYILLEAVGAKLTVAESLTTQSEVSPLQFIQLDMTKKLLKSVSLPGIVSQTYVFRSYRVAQRAQNAHAYVNAAFLLQFGNDKETVQSATLCFGGINPKFTHASRTEKLLVGKRLFDNTTIQQAINSLASEIQPDWILPDASADYRKNLAVSLFYKFLLAVAGDNNVLVDPRFKSGSTMLERPLSSGQQQYDTIKKNWPVTKYVPKLEGLVQASGEAKYTNDFPPFPGELQAAFVIATQPNTTIGKIDPADALRLPGVVGFFSASDIPGTNSFVANGMLTPFPDVEEIFCSGRVLFHGQAVGVIVAERFDQAVRAAKQVKIIYERVTDEPVCPTVKTILMHNTKKDVEDHLSHNNFLPTVEEQSVQQIQGAIEMYGQYHYPLETQTCLCVPTEDGMDVYAATQWIDLCQVVIAAALKVPQNSLNFTVRRLGGSYGGKLTRACHIACACALAAHLTKRPVRFVLTIESNMETIGKRCGCFSSYQVKVNDEGYIKQLSNNFLQDYGSSLNDDVLMFTNEAFKLSYDSSKWTFTGKPVLTDAPSNTWTRGPGMTEGIAMVETIMEHIAWVTGVDPMQVRLRNMHSGSKFHVLMPQFRQDVQYDKRKQFIDEFNATNRWRKRGIAIVPMQYPLVHFGAIHAQVSIYAKDGTVSISHGGIEVGQGINTKVAQVAAFTLGISLEKISIKPTTSMTSPNAAMTAASMTSDAVCYAVIKACEILNTRLQPIKKELKNAPWEKVTQTCYTRDIDLSVLYQYKKADLKPYSIWGLSCAEIEIDVLTGNIQLTRVDILEDTGESLSPGIDVGQIEGAYVMGIGYWLTESLIYDMTNGALLTNRSWNYKPPGAKDIPVDFRIRLIQTGDNPSGVLRSKATGEPAICMAVVVVLALRYALRSAQKDAGCPDDWIPLGSATTPEQIFLKSSNTFEQYKLQ</sequence>
<dbReference type="Gene3D" id="3.30.465.10">
    <property type="match status" value="1"/>
</dbReference>
<feature type="binding site" evidence="16">
    <location>
        <position position="137"/>
    </location>
    <ligand>
        <name>[2Fe-2S] cluster</name>
        <dbReference type="ChEBI" id="CHEBI:190135"/>
        <label>2</label>
    </ligand>
</feature>
<evidence type="ECO:0000256" key="4">
    <source>
        <dbReference type="ARBA" id="ARBA00011738"/>
    </source>
</evidence>
<feature type="binding site" evidence="16">
    <location>
        <position position="139"/>
    </location>
    <ligand>
        <name>[2Fe-2S] cluster</name>
        <dbReference type="ChEBI" id="CHEBI:190135"/>
        <label>2</label>
    </ligand>
</feature>
<keyword evidence="15" id="KW-0274">FAD</keyword>
<dbReference type="SUPFAM" id="SSF55447">
    <property type="entry name" value="CO dehydrogenase flavoprotein C-terminal domain-like"/>
    <property type="match status" value="1"/>
</dbReference>
<comment type="subunit">
    <text evidence="4">Homodimer.</text>
</comment>
<dbReference type="Gene3D" id="3.10.20.30">
    <property type="match status" value="1"/>
</dbReference>
<evidence type="ECO:0000256" key="16">
    <source>
        <dbReference type="PIRSR" id="PIRSR000127-3"/>
    </source>
</evidence>
<dbReference type="PANTHER" id="PTHR11908">
    <property type="entry name" value="XANTHINE DEHYDROGENASE"/>
    <property type="match status" value="1"/>
</dbReference>
<dbReference type="FunFam" id="3.30.365.10:FF:000009">
    <property type="entry name" value="Aldehyde oxidase"/>
    <property type="match status" value="1"/>
</dbReference>
<feature type="binding site" evidence="16">
    <location>
        <position position="1026"/>
    </location>
    <ligand>
        <name>Mo-molybdopterin</name>
        <dbReference type="ChEBI" id="CHEBI:71302"/>
    </ligand>
    <ligandPart>
        <name>Mo</name>
        <dbReference type="ChEBI" id="CHEBI:28685"/>
    </ligandPart>
</feature>
<dbReference type="InterPro" id="IPR016208">
    <property type="entry name" value="Ald_Oxase/xanthine_DH-like"/>
</dbReference>
<dbReference type="FunFam" id="3.10.20.30:FF:000012">
    <property type="entry name" value="Xanthine dehydrogenase/oxidase"/>
    <property type="match status" value="1"/>
</dbReference>
<dbReference type="FunFam" id="3.30.365.10:FF:000001">
    <property type="entry name" value="Xanthine dehydrogenase oxidase"/>
    <property type="match status" value="1"/>
</dbReference>
<dbReference type="InterPro" id="IPR037165">
    <property type="entry name" value="AldOxase/xan_DH_Mopterin-bd_sf"/>
</dbReference>
<comment type="cofactor">
    <cofactor evidence="16">
        <name>Mo-molybdopterin</name>
        <dbReference type="ChEBI" id="CHEBI:71302"/>
    </cofactor>
    <text evidence="16">Binds 1 Mo-molybdopterin (Mo-MPT) cofactor per subunit.</text>
</comment>
<dbReference type="Pfam" id="PF01799">
    <property type="entry name" value="Fer2_2"/>
    <property type="match status" value="1"/>
</dbReference>
<reference evidence="18" key="1">
    <citation type="submission" date="2020-05" db="UniProtKB">
        <authorList>
            <consortium name="EnsemblMetazoa"/>
        </authorList>
    </citation>
    <scope>IDENTIFICATION</scope>
    <source>
        <strain evidence="18">FUMOZ</strain>
    </source>
</reference>
<dbReference type="Pfam" id="PF01315">
    <property type="entry name" value="Ald_Xan_dh_C"/>
    <property type="match status" value="1"/>
</dbReference>
<dbReference type="FunFam" id="3.90.1170.50:FF:000003">
    <property type="entry name" value="Aldehyde oxidase"/>
    <property type="match status" value="1"/>
</dbReference>
<evidence type="ECO:0000256" key="11">
    <source>
        <dbReference type="ARBA" id="ARBA00023027"/>
    </source>
</evidence>
<keyword evidence="7 16" id="KW-0479">Metal-binding</keyword>
<dbReference type="InterPro" id="IPR016166">
    <property type="entry name" value="FAD-bd_PCMH"/>
</dbReference>
<accession>A0A1Y9HF24</accession>
<dbReference type="SUPFAM" id="SSF54665">
    <property type="entry name" value="CO dehydrogenase molybdoprotein N-domain-like"/>
    <property type="match status" value="1"/>
</dbReference>
<dbReference type="VEuPathDB" id="VectorBase:AFUN016354"/>
<evidence type="ECO:0000313" key="18">
    <source>
        <dbReference type="EnsemblMetazoa" id="AFUN016354-PA"/>
    </source>
</evidence>
<evidence type="ECO:0000256" key="15">
    <source>
        <dbReference type="PIRSR" id="PIRSR000127-2"/>
    </source>
</evidence>
<dbReference type="Gene3D" id="3.90.1170.50">
    <property type="entry name" value="Aldehyde oxidase/xanthine dehydrogenase, a/b hammerhead"/>
    <property type="match status" value="1"/>
</dbReference>
<dbReference type="Pfam" id="PF03450">
    <property type="entry name" value="CO_deh_flav_C"/>
    <property type="match status" value="1"/>
</dbReference>
<feature type="binding site" evidence="16">
    <location>
        <position position="61"/>
    </location>
    <ligand>
        <name>[2Fe-2S] cluster</name>
        <dbReference type="ChEBI" id="CHEBI:190135"/>
        <label>1</label>
    </ligand>
</feature>
<evidence type="ECO:0000256" key="5">
    <source>
        <dbReference type="ARBA" id="ARBA00022505"/>
    </source>
</evidence>
<dbReference type="PROSITE" id="PS51387">
    <property type="entry name" value="FAD_PCMH"/>
    <property type="match status" value="1"/>
</dbReference>
<dbReference type="Pfam" id="PF00941">
    <property type="entry name" value="FAD_binding_5"/>
    <property type="match status" value="1"/>
</dbReference>
<feature type="binding site" evidence="16">
    <location>
        <position position="731"/>
    </location>
    <ligand>
        <name>Mo-molybdopterin</name>
        <dbReference type="ChEBI" id="CHEBI:71302"/>
    </ligand>
    <ligandPart>
        <name>Mo</name>
        <dbReference type="ChEBI" id="CHEBI:28685"/>
    </ligandPart>
</feature>
<dbReference type="InterPro" id="IPR002888">
    <property type="entry name" value="2Fe-2S-bd"/>
</dbReference>
<dbReference type="Gene3D" id="3.30.390.50">
    <property type="entry name" value="CO dehydrogenase flavoprotein, C-terminal domain"/>
    <property type="match status" value="1"/>
</dbReference>
<evidence type="ECO:0000256" key="1">
    <source>
        <dbReference type="ARBA" id="ARBA00001974"/>
    </source>
</evidence>
<dbReference type="AlphaFoldDB" id="A0A1Y9HF24"/>
<dbReference type="GO" id="GO:0005506">
    <property type="term" value="F:iron ion binding"/>
    <property type="evidence" value="ECO:0007669"/>
    <property type="project" value="InterPro"/>
</dbReference>
<dbReference type="EnsemblMetazoa" id="AFUN016354-RA">
    <property type="protein sequence ID" value="AFUN016354-PA"/>
    <property type="gene ID" value="AFUN016354"/>
</dbReference>
<evidence type="ECO:0000256" key="12">
    <source>
        <dbReference type="ARBA" id="ARBA00023140"/>
    </source>
</evidence>
<feature type="binding site" evidence="16">
    <location>
        <position position="104"/>
    </location>
    <ligand>
        <name>[2Fe-2S] cluster</name>
        <dbReference type="ChEBI" id="CHEBI:190135"/>
        <label>2</label>
    </ligand>
</feature>
<comment type="similarity">
    <text evidence="3">Belongs to the xanthine dehydrogenase family.</text>
</comment>
<dbReference type="Pfam" id="PF02738">
    <property type="entry name" value="MoCoBD_1"/>
    <property type="match status" value="1"/>
</dbReference>
<evidence type="ECO:0000256" key="2">
    <source>
        <dbReference type="ARBA" id="ARBA00004275"/>
    </source>
</evidence>
<keyword evidence="12" id="KW-0576">Peroxisome</keyword>
<feature type="binding site" evidence="16">
    <location>
        <position position="36"/>
    </location>
    <ligand>
        <name>[2Fe-2S] cluster</name>
        <dbReference type="ChEBI" id="CHEBI:190135"/>
        <label>1</label>
    </ligand>
</feature>
<dbReference type="SMART" id="SM01008">
    <property type="entry name" value="Ald_Xan_dh_C"/>
    <property type="match status" value="1"/>
</dbReference>
<dbReference type="Pfam" id="PF20256">
    <property type="entry name" value="MoCoBD_2"/>
    <property type="match status" value="1"/>
</dbReference>
<evidence type="ECO:0000256" key="9">
    <source>
        <dbReference type="ARBA" id="ARBA00023004"/>
    </source>
</evidence>
<evidence type="ECO:0000256" key="7">
    <source>
        <dbReference type="ARBA" id="ARBA00022723"/>
    </source>
</evidence>
<feature type="domain" description="FAD-binding PCMH-type" evidence="17">
    <location>
        <begin position="196"/>
        <end position="378"/>
    </location>
</feature>
<dbReference type="SUPFAM" id="SSF54292">
    <property type="entry name" value="2Fe-2S ferredoxin-like"/>
    <property type="match status" value="1"/>
</dbReference>
<dbReference type="InterPro" id="IPR000674">
    <property type="entry name" value="Ald_Oxase/Xan_DH_a/b"/>
</dbReference>
<evidence type="ECO:0000259" key="17">
    <source>
        <dbReference type="PROSITE" id="PS51387"/>
    </source>
</evidence>
<feature type="binding site" evidence="16">
    <location>
        <position position="31"/>
    </location>
    <ligand>
        <name>[2Fe-2S] cluster</name>
        <dbReference type="ChEBI" id="CHEBI:190135"/>
        <label>1</label>
    </ligand>
</feature>
<dbReference type="FunFam" id="3.30.390.50:FF:000003">
    <property type="entry name" value="Aldehyde oxidase1"/>
    <property type="match status" value="1"/>
</dbReference>
<dbReference type="PANTHER" id="PTHR11908:SF132">
    <property type="entry name" value="ALDEHYDE OXIDASE 1-RELATED"/>
    <property type="match status" value="1"/>
</dbReference>
<comment type="subcellular location">
    <subcellularLocation>
        <location evidence="2">Peroxisome</location>
    </subcellularLocation>
</comment>
<evidence type="ECO:0000256" key="3">
    <source>
        <dbReference type="ARBA" id="ARBA00006849"/>
    </source>
</evidence>
<dbReference type="InterPro" id="IPR036683">
    <property type="entry name" value="CO_DH_flav_C_dom_sf"/>
</dbReference>
<dbReference type="VEuPathDB" id="VectorBase:AFUN2_001526"/>
<dbReference type="Gene3D" id="3.30.365.10">
    <property type="entry name" value="Aldehyde oxidase/xanthine dehydrogenase, molybdopterin binding domain"/>
    <property type="match status" value="4"/>
</dbReference>
<proteinExistence type="inferred from homology"/>
<dbReference type="GO" id="GO:0071949">
    <property type="term" value="F:FAD binding"/>
    <property type="evidence" value="ECO:0007669"/>
    <property type="project" value="InterPro"/>
</dbReference>
<feature type="binding site" evidence="16">
    <location>
        <position position="39"/>
    </location>
    <ligand>
        <name>[2Fe-2S] cluster</name>
        <dbReference type="ChEBI" id="CHEBI:190135"/>
        <label>1</label>
    </ligand>
</feature>
<organism evidence="18">
    <name type="scientific">Anopheles funestus</name>
    <name type="common">African malaria mosquito</name>
    <dbReference type="NCBI Taxonomy" id="62324"/>
    <lineage>
        <taxon>Eukaryota</taxon>
        <taxon>Metazoa</taxon>
        <taxon>Ecdysozoa</taxon>
        <taxon>Arthropoda</taxon>
        <taxon>Hexapoda</taxon>
        <taxon>Insecta</taxon>
        <taxon>Pterygota</taxon>
        <taxon>Neoptera</taxon>
        <taxon>Endopterygota</taxon>
        <taxon>Diptera</taxon>
        <taxon>Nematocera</taxon>
        <taxon>Culicoidea</taxon>
        <taxon>Culicidae</taxon>
        <taxon>Anophelinae</taxon>
        <taxon>Anopheles</taxon>
    </lineage>
</organism>
<dbReference type="PIRSF" id="PIRSF000127">
    <property type="entry name" value="Xanthine_DH"/>
    <property type="match status" value="1"/>
</dbReference>
<dbReference type="SUPFAM" id="SSF56176">
    <property type="entry name" value="FAD-binding/transporter-associated domain-like"/>
    <property type="match status" value="1"/>
</dbReference>
<dbReference type="InterPro" id="IPR036010">
    <property type="entry name" value="2Fe-2S_ferredoxin-like_sf"/>
</dbReference>
<feature type="binding site" evidence="16">
    <location>
        <position position="874"/>
    </location>
    <ligand>
        <name>Mo-molybdopterin</name>
        <dbReference type="ChEBI" id="CHEBI:71302"/>
    </ligand>
    <ligandPart>
        <name>Mo</name>
        <dbReference type="ChEBI" id="CHEBI:28685"/>
    </ligandPart>
</feature>
<dbReference type="InterPro" id="IPR046867">
    <property type="entry name" value="AldOxase/xan_DH_MoCoBD2"/>
</dbReference>
<dbReference type="SUPFAM" id="SSF47741">
    <property type="entry name" value="CO dehydrogenase ISP C-domain like"/>
    <property type="match status" value="1"/>
</dbReference>
<dbReference type="GO" id="GO:0051537">
    <property type="term" value="F:2 iron, 2 sulfur cluster binding"/>
    <property type="evidence" value="ECO:0007669"/>
    <property type="project" value="UniProtKB-KW"/>
</dbReference>
<keyword evidence="8" id="KW-0560">Oxidoreductase</keyword>
<dbReference type="InterPro" id="IPR016169">
    <property type="entry name" value="FAD-bd_PCMH_sub2"/>
</dbReference>
<protein>
    <recommendedName>
        <fullName evidence="17">FAD-binding PCMH-type domain-containing protein</fullName>
    </recommendedName>
</protein>
<evidence type="ECO:0000256" key="6">
    <source>
        <dbReference type="ARBA" id="ARBA00022714"/>
    </source>
</evidence>
<dbReference type="FunFam" id="3.30.465.10:FF:000013">
    <property type="entry name" value="Aldehyde oxidase"/>
    <property type="match status" value="1"/>
</dbReference>
<evidence type="ECO:0000256" key="8">
    <source>
        <dbReference type="ARBA" id="ARBA00023002"/>
    </source>
</evidence>
<keyword evidence="6 16" id="KW-0001">2Fe-2S</keyword>
<feature type="binding site" evidence="15">
    <location>
        <position position="368"/>
    </location>
    <ligand>
        <name>FAD</name>
        <dbReference type="ChEBI" id="CHEBI:57692"/>
    </ligand>
</feature>
<keyword evidence="15" id="KW-0285">Flavoprotein</keyword>
<dbReference type="InterPro" id="IPR008274">
    <property type="entry name" value="AldOxase/xan_DH_MoCoBD1"/>
</dbReference>
<dbReference type="InterPro" id="IPR005107">
    <property type="entry name" value="CO_DH_flav_C"/>
</dbReference>
<keyword evidence="11" id="KW-0520">NAD</keyword>
<dbReference type="InterPro" id="IPR036856">
    <property type="entry name" value="Ald_Oxase/Xan_DH_a/b_sf"/>
</dbReference>
<feature type="active site" description="Proton acceptor" evidence="14">
    <location>
        <position position="1198"/>
    </location>
</feature>
<keyword evidence="9 16" id="KW-0408">Iron</keyword>
<feature type="binding site" evidence="15">
    <location>
        <position position="387"/>
    </location>
    <ligand>
        <name>FAD</name>
        <dbReference type="ChEBI" id="CHEBI:57692"/>
    </ligand>
</feature>
<dbReference type="Gene3D" id="1.10.150.120">
    <property type="entry name" value="[2Fe-2S]-binding domain"/>
    <property type="match status" value="1"/>
</dbReference>